<dbReference type="InterPro" id="IPR050113">
    <property type="entry name" value="Ub_conjugating_enzyme"/>
</dbReference>
<dbReference type="InterPro" id="IPR000608">
    <property type="entry name" value="UBC"/>
</dbReference>
<dbReference type="PROSITE" id="PS50127">
    <property type="entry name" value="UBC_2"/>
    <property type="match status" value="1"/>
</dbReference>
<reference evidence="3" key="1">
    <citation type="submission" date="2023-08" db="EMBL/GenBank/DDBJ databases">
        <authorList>
            <person name="Audoor S."/>
            <person name="Bilcke G."/>
        </authorList>
    </citation>
    <scope>NUCLEOTIDE SEQUENCE</scope>
</reference>
<feature type="compositionally biased region" description="Polar residues" evidence="1">
    <location>
        <begin position="1"/>
        <end position="10"/>
    </location>
</feature>
<dbReference type="CDD" id="cd23802">
    <property type="entry name" value="UBCc_UBE2Q"/>
    <property type="match status" value="1"/>
</dbReference>
<dbReference type="PANTHER" id="PTHR24067">
    <property type="entry name" value="UBIQUITIN-CONJUGATING ENZYME E2"/>
    <property type="match status" value="1"/>
</dbReference>
<comment type="caution">
    <text evidence="3">The sequence shown here is derived from an EMBL/GenBank/DDBJ whole genome shotgun (WGS) entry which is preliminary data.</text>
</comment>
<name>A0AAD2G3S6_9STRA</name>
<dbReference type="AlphaFoldDB" id="A0AAD2G3S6"/>
<sequence>MNVSNSSSNSRDLKQGRRHQSLVEPQPIASCVSQGAEVLDSSSSSSSQPTEDDAIIAAPEPTNDRANQQESPAEIPVGNGENEQDNDEEEDQDDDDASEYSYEDDEDAAFSGFLSAPAAASHSSAAPANSASSSSANIVEEDTVVPNVAAAADAKKKWKEPTREAVSMSLRAQKETSGSKRRLAQDLYRIMNQDTKDAGFSLAPQSEDAMDKWTIKLFQFDKDSNLAKDMLVLGQNHVELEMKFPDQYPFAPPFVRVVKPRFKKQTGFVMNGALCMELLTNDGWNPINDIESVIVSVRSLLVVGDGRLQAASELSKKRYEALLEAASGESSSDAKRQKLATGEHSAKPVAKATIGAYTSSEAQAAYSHLSDYHKKKGWDSSGWWARKG</sequence>
<organism evidence="3 4">
    <name type="scientific">Cylindrotheca closterium</name>
    <dbReference type="NCBI Taxonomy" id="2856"/>
    <lineage>
        <taxon>Eukaryota</taxon>
        <taxon>Sar</taxon>
        <taxon>Stramenopiles</taxon>
        <taxon>Ochrophyta</taxon>
        <taxon>Bacillariophyta</taxon>
        <taxon>Bacillariophyceae</taxon>
        <taxon>Bacillariophycidae</taxon>
        <taxon>Bacillariales</taxon>
        <taxon>Bacillariaceae</taxon>
        <taxon>Cylindrotheca</taxon>
    </lineage>
</organism>
<feature type="domain" description="UBC core" evidence="2">
    <location>
        <begin position="178"/>
        <end position="343"/>
    </location>
</feature>
<proteinExistence type="predicted"/>
<accession>A0AAD2G3S6</accession>
<feature type="compositionally biased region" description="Basic and acidic residues" evidence="1">
    <location>
        <begin position="153"/>
        <end position="163"/>
    </location>
</feature>
<evidence type="ECO:0000256" key="1">
    <source>
        <dbReference type="SAM" id="MobiDB-lite"/>
    </source>
</evidence>
<feature type="region of interest" description="Disordered" evidence="1">
    <location>
        <begin position="1"/>
        <end position="115"/>
    </location>
</feature>
<feature type="region of interest" description="Disordered" evidence="1">
    <location>
        <begin position="152"/>
        <end position="178"/>
    </location>
</feature>
<dbReference type="SUPFAM" id="SSF54495">
    <property type="entry name" value="UBC-like"/>
    <property type="match status" value="1"/>
</dbReference>
<dbReference type="Proteomes" id="UP001295423">
    <property type="component" value="Unassembled WGS sequence"/>
</dbReference>
<dbReference type="EMBL" id="CAKOGP040002091">
    <property type="protein sequence ID" value="CAJ1961765.1"/>
    <property type="molecule type" value="Genomic_DNA"/>
</dbReference>
<evidence type="ECO:0000313" key="4">
    <source>
        <dbReference type="Proteomes" id="UP001295423"/>
    </source>
</evidence>
<keyword evidence="4" id="KW-1185">Reference proteome</keyword>
<feature type="compositionally biased region" description="Acidic residues" evidence="1">
    <location>
        <begin position="82"/>
        <end position="108"/>
    </location>
</feature>
<evidence type="ECO:0000313" key="3">
    <source>
        <dbReference type="EMBL" id="CAJ1961765.1"/>
    </source>
</evidence>
<dbReference type="SMART" id="SM00212">
    <property type="entry name" value="UBCc"/>
    <property type="match status" value="1"/>
</dbReference>
<dbReference type="Pfam" id="PF00179">
    <property type="entry name" value="UQ_con"/>
    <property type="match status" value="1"/>
</dbReference>
<evidence type="ECO:0000259" key="2">
    <source>
        <dbReference type="PROSITE" id="PS50127"/>
    </source>
</evidence>
<gene>
    <name evidence="3" type="ORF">CYCCA115_LOCUS19360</name>
</gene>
<dbReference type="Gene3D" id="3.10.110.10">
    <property type="entry name" value="Ubiquitin Conjugating Enzyme"/>
    <property type="match status" value="1"/>
</dbReference>
<dbReference type="InterPro" id="IPR016135">
    <property type="entry name" value="UBQ-conjugating_enzyme/RWD"/>
</dbReference>
<protein>
    <recommendedName>
        <fullName evidence="2">UBC core domain-containing protein</fullName>
    </recommendedName>
</protein>